<sequence length="64" mass="7029">MDELACKRATANCPLPLGCRVTFDARSSAVLGTWDRDWMVRESAGSYARRCVLCSWTKCSAALA</sequence>
<keyword evidence="2" id="KW-1185">Reference proteome</keyword>
<evidence type="ECO:0000313" key="1">
    <source>
        <dbReference type="EMBL" id="PON94664.1"/>
    </source>
</evidence>
<accession>A0A2P5FA50</accession>
<dbReference type="AlphaFoldDB" id="A0A2P5FA50"/>
<dbReference type="OrthoDB" id="10309388at2759"/>
<dbReference type="InParanoid" id="A0A2P5FA50"/>
<dbReference type="Proteomes" id="UP000237000">
    <property type="component" value="Unassembled WGS sequence"/>
</dbReference>
<reference evidence="2" key="1">
    <citation type="submission" date="2016-06" db="EMBL/GenBank/DDBJ databases">
        <title>Parallel loss of symbiosis genes in relatives of nitrogen-fixing non-legume Parasponia.</title>
        <authorList>
            <person name="Van Velzen R."/>
            <person name="Holmer R."/>
            <person name="Bu F."/>
            <person name="Rutten L."/>
            <person name="Van Zeijl A."/>
            <person name="Liu W."/>
            <person name="Santuari L."/>
            <person name="Cao Q."/>
            <person name="Sharma T."/>
            <person name="Shen D."/>
            <person name="Roswanjaya Y."/>
            <person name="Wardhani T."/>
            <person name="Kalhor M.S."/>
            <person name="Jansen J."/>
            <person name="Van den Hoogen J."/>
            <person name="Gungor B."/>
            <person name="Hartog M."/>
            <person name="Hontelez J."/>
            <person name="Verver J."/>
            <person name="Yang W.-C."/>
            <person name="Schijlen E."/>
            <person name="Repin R."/>
            <person name="Schilthuizen M."/>
            <person name="Schranz E."/>
            <person name="Heidstra R."/>
            <person name="Miyata K."/>
            <person name="Fedorova E."/>
            <person name="Kohlen W."/>
            <person name="Bisseling T."/>
            <person name="Smit S."/>
            <person name="Geurts R."/>
        </authorList>
    </citation>
    <scope>NUCLEOTIDE SEQUENCE [LARGE SCALE GENOMIC DNA]</scope>
    <source>
        <strain evidence="2">cv. RG33-2</strain>
    </source>
</reference>
<proteinExistence type="predicted"/>
<comment type="caution">
    <text evidence="1">The sequence shown here is derived from an EMBL/GenBank/DDBJ whole genome shotgun (WGS) entry which is preliminary data.</text>
</comment>
<evidence type="ECO:0000313" key="2">
    <source>
        <dbReference type="Proteomes" id="UP000237000"/>
    </source>
</evidence>
<protein>
    <submittedName>
        <fullName evidence="1">Uncharacterized protein</fullName>
    </submittedName>
</protein>
<dbReference type="EMBL" id="JXTC01000049">
    <property type="protein sequence ID" value="PON94664.1"/>
    <property type="molecule type" value="Genomic_DNA"/>
</dbReference>
<gene>
    <name evidence="1" type="ORF">TorRG33x02_094470</name>
</gene>
<name>A0A2P5FA50_TREOI</name>
<organism evidence="1 2">
    <name type="scientific">Trema orientale</name>
    <name type="common">Charcoal tree</name>
    <name type="synonym">Celtis orientalis</name>
    <dbReference type="NCBI Taxonomy" id="63057"/>
    <lineage>
        <taxon>Eukaryota</taxon>
        <taxon>Viridiplantae</taxon>
        <taxon>Streptophyta</taxon>
        <taxon>Embryophyta</taxon>
        <taxon>Tracheophyta</taxon>
        <taxon>Spermatophyta</taxon>
        <taxon>Magnoliopsida</taxon>
        <taxon>eudicotyledons</taxon>
        <taxon>Gunneridae</taxon>
        <taxon>Pentapetalae</taxon>
        <taxon>rosids</taxon>
        <taxon>fabids</taxon>
        <taxon>Rosales</taxon>
        <taxon>Cannabaceae</taxon>
        <taxon>Trema</taxon>
    </lineage>
</organism>